<dbReference type="InterPro" id="IPR012910">
    <property type="entry name" value="Plug_dom"/>
</dbReference>
<evidence type="ECO:0000256" key="4">
    <source>
        <dbReference type="ARBA" id="ARBA00022692"/>
    </source>
</evidence>
<keyword evidence="4 8" id="KW-0812">Transmembrane</keyword>
<keyword evidence="6 8" id="KW-0472">Membrane</keyword>
<protein>
    <submittedName>
        <fullName evidence="12">SusC/RagA family TonB-linked outer membrane protein</fullName>
    </submittedName>
</protein>
<dbReference type="InterPro" id="IPR039426">
    <property type="entry name" value="TonB-dep_rcpt-like"/>
</dbReference>
<dbReference type="Proteomes" id="UP001163981">
    <property type="component" value="Chromosome"/>
</dbReference>
<dbReference type="SUPFAM" id="SSF49464">
    <property type="entry name" value="Carboxypeptidase regulatory domain-like"/>
    <property type="match status" value="1"/>
</dbReference>
<dbReference type="InterPro" id="IPR037066">
    <property type="entry name" value="Plug_dom_sf"/>
</dbReference>
<dbReference type="Gene3D" id="2.170.130.10">
    <property type="entry name" value="TonB-dependent receptor, plug domain"/>
    <property type="match status" value="1"/>
</dbReference>
<evidence type="ECO:0000256" key="8">
    <source>
        <dbReference type="PROSITE-ProRule" id="PRU01360"/>
    </source>
</evidence>
<evidence type="ECO:0000313" key="13">
    <source>
        <dbReference type="Proteomes" id="UP001163981"/>
    </source>
</evidence>
<dbReference type="InterPro" id="IPR008969">
    <property type="entry name" value="CarboxyPept-like_regulatory"/>
</dbReference>
<evidence type="ECO:0000256" key="3">
    <source>
        <dbReference type="ARBA" id="ARBA00022452"/>
    </source>
</evidence>
<organism evidence="12 13">
    <name type="scientific">Salinimicrobium tongyeongense</name>
    <dbReference type="NCBI Taxonomy" id="2809707"/>
    <lineage>
        <taxon>Bacteria</taxon>
        <taxon>Pseudomonadati</taxon>
        <taxon>Bacteroidota</taxon>
        <taxon>Flavobacteriia</taxon>
        <taxon>Flavobacteriales</taxon>
        <taxon>Flavobacteriaceae</taxon>
        <taxon>Salinimicrobium</taxon>
    </lineage>
</organism>
<dbReference type="NCBIfam" id="TIGR04057">
    <property type="entry name" value="SusC_RagA_signa"/>
    <property type="match status" value="1"/>
</dbReference>
<comment type="subcellular location">
    <subcellularLocation>
        <location evidence="1 8">Cell outer membrane</location>
        <topology evidence="1 8">Multi-pass membrane protein</topology>
    </subcellularLocation>
</comment>
<sequence length="1002" mass="110676">MKNNYSRLVVIALITIIVFLYALTIKGYAAGLPAALQETVTGVVTDEEGMPLPGVTVTVKGSNRGTATNIDGEYKIAVNPQGVLVFSFMGFKAIQVPVEGQREINVRLVEDITALDEVQINAGYYNTTRRESTGNISRVTAEEIEMQPVVSPLQALQGRMAGVEVVTQSGVPGNAPTIRIRGQNSLRNSFDDNGNLPLYIIDGVPINSSAIEGGSSMISSGIDPLSTLNLWNIKSIEVLKDADATAIYGSRGANGVILITTKDGTFSQEEIQIEAQVYSGISKVSNKMELLNTKQYLEIRRAAFENDGVEPLATNAEDLVLWDQERFTNWQDRFFGGTSNITDLNLAASGGTASTFFRIGGSYHLEGSVFPGDWSYQKATGSLSFRHKGFNDRFAINFSSNYGIDNNNLFHGHNFVQDALFLPPNAPAIYNEDGSLNWEDNTWDNPFALLANESTAKVRNLITNLGISYRIGGGLVLKASAGYTSLLSNQLRKVTKNSFNPDIRQFQDHSSSHYTTERQSLIVEPQMVYNTKLGSGNLEGLLGVTFQQSESRNNAMVGTGFPSESLIGNLGAAEEVSVLNSKNIEYRYTAIFARLGYDWKEKYFINLTGRRDGSSRFGPDRRFANFGAIGGAWIFTEESLLNNDRDFLSFGKIRGSYGKTGSDQIPDYGYLDAYEATPGPGGLYPTQLTNPDYSWEENKKLEAAIELGFFQDRLNLGVSWYRNRSSNQLVGYPLPSTTGFSSIQANLGATVQNTGWEFELSTLNLQTTNFTWQTFFNLTFPENKLIKFPGIEETSYANIYRVGYPLNISLLYRYNGIDPESGLYSIEDVNKDGRLDYEDRVVIKNLGRKFYGGLANNLTFKNFSLNFLWEFVKQEAPEPYFPNPGSLGNQPVDVYGVSMGTGNTAEIQKFSQSFEAFLAHSDALDTNHFYVDASFLRLKNLSVQYNLPKKFRNQVGLNAATFFINGHNLFTVTDYKGLDPSSPGAVAIPSLRTITGGLQLNF</sequence>
<evidence type="ECO:0000259" key="11">
    <source>
        <dbReference type="Pfam" id="PF07715"/>
    </source>
</evidence>
<name>A0ABY6NSF1_9FLAO</name>
<feature type="domain" description="TonB-dependent receptor plug" evidence="11">
    <location>
        <begin position="129"/>
        <end position="256"/>
    </location>
</feature>
<evidence type="ECO:0000256" key="5">
    <source>
        <dbReference type="ARBA" id="ARBA00023077"/>
    </source>
</evidence>
<dbReference type="InterPro" id="IPR023996">
    <property type="entry name" value="TonB-dep_OMP_SusC/RagA"/>
</dbReference>
<evidence type="ECO:0000256" key="1">
    <source>
        <dbReference type="ARBA" id="ARBA00004571"/>
    </source>
</evidence>
<evidence type="ECO:0000256" key="7">
    <source>
        <dbReference type="ARBA" id="ARBA00023237"/>
    </source>
</evidence>
<dbReference type="Pfam" id="PF00593">
    <property type="entry name" value="TonB_dep_Rec_b-barrel"/>
    <property type="match status" value="1"/>
</dbReference>
<keyword evidence="5 9" id="KW-0798">TonB box</keyword>
<feature type="domain" description="TonB-dependent receptor-like beta-barrel" evidence="10">
    <location>
        <begin position="435"/>
        <end position="804"/>
    </location>
</feature>
<dbReference type="InterPro" id="IPR036942">
    <property type="entry name" value="Beta-barrel_TonB_sf"/>
</dbReference>
<keyword evidence="3 8" id="KW-1134">Transmembrane beta strand</keyword>
<evidence type="ECO:0000259" key="10">
    <source>
        <dbReference type="Pfam" id="PF00593"/>
    </source>
</evidence>
<dbReference type="Pfam" id="PF13715">
    <property type="entry name" value="CarbopepD_reg_2"/>
    <property type="match status" value="1"/>
</dbReference>
<evidence type="ECO:0000256" key="6">
    <source>
        <dbReference type="ARBA" id="ARBA00023136"/>
    </source>
</evidence>
<comment type="similarity">
    <text evidence="8 9">Belongs to the TonB-dependent receptor family.</text>
</comment>
<dbReference type="NCBIfam" id="TIGR04056">
    <property type="entry name" value="OMP_RagA_SusC"/>
    <property type="match status" value="1"/>
</dbReference>
<dbReference type="Pfam" id="PF07715">
    <property type="entry name" value="Plug"/>
    <property type="match status" value="1"/>
</dbReference>
<dbReference type="EMBL" id="CP069620">
    <property type="protein sequence ID" value="UZH55830.1"/>
    <property type="molecule type" value="Genomic_DNA"/>
</dbReference>
<reference evidence="12" key="1">
    <citation type="submission" date="2021-02" db="EMBL/GenBank/DDBJ databases">
        <title>Salinimicrobium sp. nov. isolated from seawater in Tongyeong, Republic of Korea.</title>
        <authorList>
            <person name="Lee S.-J."/>
        </authorList>
    </citation>
    <scope>NUCLEOTIDE SEQUENCE</scope>
    <source>
        <strain evidence="12">HN-2-9-2</strain>
    </source>
</reference>
<keyword evidence="2 8" id="KW-0813">Transport</keyword>
<dbReference type="SUPFAM" id="SSF56935">
    <property type="entry name" value="Porins"/>
    <property type="match status" value="1"/>
</dbReference>
<gene>
    <name evidence="12" type="ORF">JRG66_02805</name>
</gene>
<proteinExistence type="inferred from homology"/>
<dbReference type="InterPro" id="IPR023997">
    <property type="entry name" value="TonB-dep_OMP_SusC/RagA_CS"/>
</dbReference>
<evidence type="ECO:0000256" key="2">
    <source>
        <dbReference type="ARBA" id="ARBA00022448"/>
    </source>
</evidence>
<keyword evidence="7 8" id="KW-0998">Cell outer membrane</keyword>
<keyword evidence="13" id="KW-1185">Reference proteome</keyword>
<dbReference type="InterPro" id="IPR000531">
    <property type="entry name" value="Beta-barrel_TonB"/>
</dbReference>
<dbReference type="RefSeq" id="WP_265164226.1">
    <property type="nucleotide sequence ID" value="NZ_CP069620.1"/>
</dbReference>
<dbReference type="Gene3D" id="2.40.170.20">
    <property type="entry name" value="TonB-dependent receptor, beta-barrel domain"/>
    <property type="match status" value="1"/>
</dbReference>
<accession>A0ABY6NSF1</accession>
<evidence type="ECO:0000313" key="12">
    <source>
        <dbReference type="EMBL" id="UZH55830.1"/>
    </source>
</evidence>
<dbReference type="PROSITE" id="PS52016">
    <property type="entry name" value="TONB_DEPENDENT_REC_3"/>
    <property type="match status" value="1"/>
</dbReference>
<evidence type="ECO:0000256" key="9">
    <source>
        <dbReference type="RuleBase" id="RU003357"/>
    </source>
</evidence>
<dbReference type="Gene3D" id="2.60.40.1120">
    <property type="entry name" value="Carboxypeptidase-like, regulatory domain"/>
    <property type="match status" value="1"/>
</dbReference>